<proteinExistence type="predicted"/>
<dbReference type="AlphaFoldDB" id="G0V3M5"/>
<protein>
    <recommendedName>
        <fullName evidence="5">BFD-like [2Fe-2S]-binding domain-containing protein</fullName>
    </recommendedName>
</protein>
<accession>G0V3M5</accession>
<evidence type="ECO:0000259" key="2">
    <source>
        <dbReference type="Pfam" id="PF18423"/>
    </source>
</evidence>
<feature type="domain" description="CopZ zinc binding" evidence="2">
    <location>
        <begin position="2"/>
        <end position="51"/>
    </location>
</feature>
<dbReference type="Proteomes" id="UP000007652">
    <property type="component" value="Unassembled WGS sequence"/>
</dbReference>
<name>G0V3M5_9CLOT</name>
<evidence type="ECO:0000259" key="1">
    <source>
        <dbReference type="Pfam" id="PF04324"/>
    </source>
</evidence>
<evidence type="ECO:0000313" key="4">
    <source>
        <dbReference type="Proteomes" id="UP000007652"/>
    </source>
</evidence>
<comment type="caution">
    <text evidence="3">The sequence shown here is derived from an EMBL/GenBank/DDBJ whole genome shotgun (WGS) entry which is preliminary data.</text>
</comment>
<gene>
    <name evidence="3" type="ORF">CAAU_0065</name>
</gene>
<dbReference type="CDD" id="cd10141">
    <property type="entry name" value="CopZ-like_Fer2_BFD-like"/>
    <property type="match status" value="1"/>
</dbReference>
<dbReference type="InterPro" id="IPR040890">
    <property type="entry name" value="Znf_CopZ"/>
</dbReference>
<reference evidence="3 4" key="1">
    <citation type="journal article" date="2011" name="J. Bacteriol.">
        <title>Draft genome sequence of Caloramator australicus strain RC3T, a thermoanaerobe from the Great Artesian Basin of Australia.</title>
        <authorList>
            <person name="Ogg C.D."/>
            <person name="Patel B.K.C."/>
        </authorList>
    </citation>
    <scope>NUCLEOTIDE SEQUENCE [LARGE SCALE GENOMIC DNA]</scope>
    <source>
        <strain evidence="3 4">RC3</strain>
    </source>
</reference>
<dbReference type="InterPro" id="IPR041854">
    <property type="entry name" value="BFD-like_2Fe2S-bd_dom_sf"/>
</dbReference>
<dbReference type="OrthoDB" id="95698at2"/>
<feature type="domain" description="BFD-like [2Fe-2S]-binding" evidence="1">
    <location>
        <begin position="64"/>
        <end position="120"/>
    </location>
</feature>
<dbReference type="Gene3D" id="1.10.10.1100">
    <property type="entry name" value="BFD-like [2Fe-2S]-binding domain"/>
    <property type="match status" value="1"/>
</dbReference>
<sequence length="126" mass="14468">MKGEGVSLKTVKHLVKEDKLVKDLNYSICLNEDCDVVYYSDDVIYKKEDVKVPVWFKRDANPKYICYCSRVTEEDIKRAIEDGANTLKDVIIKTGAMKNCNCEINNPRGKCCSNDIKKVMEKYMGI</sequence>
<dbReference type="Gene3D" id="2.20.25.270">
    <property type="match status" value="1"/>
</dbReference>
<organism evidence="3 4">
    <name type="scientific">Caloramator australicus RC3</name>
    <dbReference type="NCBI Taxonomy" id="857293"/>
    <lineage>
        <taxon>Bacteria</taxon>
        <taxon>Bacillati</taxon>
        <taxon>Bacillota</taxon>
        <taxon>Clostridia</taxon>
        <taxon>Eubacteriales</taxon>
        <taxon>Clostridiaceae</taxon>
        <taxon>Caloramator</taxon>
    </lineage>
</organism>
<dbReference type="STRING" id="857293.CAAU_0065"/>
<evidence type="ECO:0008006" key="5">
    <source>
        <dbReference type="Google" id="ProtNLM"/>
    </source>
</evidence>
<evidence type="ECO:0000313" key="3">
    <source>
        <dbReference type="EMBL" id="CCC57715.1"/>
    </source>
</evidence>
<keyword evidence="4" id="KW-1185">Reference proteome</keyword>
<dbReference type="Pfam" id="PF18423">
    <property type="entry name" value="zf_CopZ"/>
    <property type="match status" value="1"/>
</dbReference>
<dbReference type="Pfam" id="PF04324">
    <property type="entry name" value="Fer2_BFD"/>
    <property type="match status" value="1"/>
</dbReference>
<dbReference type="InterPro" id="IPR007419">
    <property type="entry name" value="BFD-like_2Fe2S-bd_dom"/>
</dbReference>
<dbReference type="eggNOG" id="COG2906">
    <property type="taxonomic scope" value="Bacteria"/>
</dbReference>
<dbReference type="EMBL" id="CAKP01000001">
    <property type="protein sequence ID" value="CCC57715.1"/>
    <property type="molecule type" value="Genomic_DNA"/>
</dbReference>